<gene>
    <name evidence="1" type="ORF">FB563_5685</name>
</gene>
<dbReference type="InterPro" id="IPR035944">
    <property type="entry name" value="YfbM-like_sf"/>
</dbReference>
<keyword evidence="2" id="KW-1185">Reference proteome</keyword>
<proteinExistence type="predicted"/>
<sequence length="179" mass="18673">MALTQRFARVTPEYLERCRASSLDSPDAAPGWDPPESGTLDTDWALWGLLRFCRGLGADPAAARLLDRVTGGDAGGGGGGDAGGDVGFLDHPDVHDGFGGPPRLLSVAAVSDISRALNRLDLDGVLARLPTTPSAAATACGFPGFSGDVRAYLAGHFAATRAFFREADRQGMCVVVWID</sequence>
<dbReference type="RefSeq" id="WP_142218978.1">
    <property type="nucleotide sequence ID" value="NZ_JBPJFI010000001.1"/>
</dbReference>
<evidence type="ECO:0008006" key="3">
    <source>
        <dbReference type="Google" id="ProtNLM"/>
    </source>
</evidence>
<name>A0A542UNA2_9ACTN</name>
<dbReference type="Proteomes" id="UP000318103">
    <property type="component" value="Unassembled WGS sequence"/>
</dbReference>
<protein>
    <recommendedName>
        <fullName evidence="3">DUF1877 family protein</fullName>
    </recommendedName>
</protein>
<comment type="caution">
    <text evidence="1">The sequence shown here is derived from an EMBL/GenBank/DDBJ whole genome shotgun (WGS) entry which is preliminary data.</text>
</comment>
<evidence type="ECO:0000313" key="2">
    <source>
        <dbReference type="Proteomes" id="UP000318103"/>
    </source>
</evidence>
<dbReference type="EMBL" id="VFNX01000001">
    <property type="protein sequence ID" value="TQL00582.1"/>
    <property type="molecule type" value="Genomic_DNA"/>
</dbReference>
<organism evidence="1 2">
    <name type="scientific">Streptomyces puniciscabiei</name>
    <dbReference type="NCBI Taxonomy" id="164348"/>
    <lineage>
        <taxon>Bacteria</taxon>
        <taxon>Bacillati</taxon>
        <taxon>Actinomycetota</taxon>
        <taxon>Actinomycetes</taxon>
        <taxon>Kitasatosporales</taxon>
        <taxon>Streptomycetaceae</taxon>
        <taxon>Streptomyces</taxon>
    </lineage>
</organism>
<reference evidence="1 2" key="1">
    <citation type="submission" date="2019-06" db="EMBL/GenBank/DDBJ databases">
        <title>Sequencing the genomes of 1000 actinobacteria strains.</title>
        <authorList>
            <person name="Klenk H.-P."/>
        </authorList>
    </citation>
    <scope>NUCLEOTIDE SEQUENCE [LARGE SCALE GENOMIC DNA]</scope>
    <source>
        <strain evidence="1 2">DSM 41929</strain>
    </source>
</reference>
<evidence type="ECO:0000313" key="1">
    <source>
        <dbReference type="EMBL" id="TQL00582.1"/>
    </source>
</evidence>
<dbReference type="AlphaFoldDB" id="A0A542UNA2"/>
<dbReference type="OrthoDB" id="4274517at2"/>
<accession>A0A542UNA2</accession>
<dbReference type="Gene3D" id="3.40.1760.10">
    <property type="entry name" value="YfbM-like super family"/>
    <property type="match status" value="1"/>
</dbReference>